<gene>
    <name evidence="3" type="ORF">BC792_11828</name>
</gene>
<dbReference type="PANTHER" id="PTHR11941:SF45">
    <property type="entry name" value="ENOYL-COA DELTA ISOMERASE 1, MITOCHONDRIAL"/>
    <property type="match status" value="1"/>
</dbReference>
<accession>A0A5S5DAK8</accession>
<dbReference type="OrthoDB" id="9807606at2"/>
<dbReference type="PROSITE" id="PS00166">
    <property type="entry name" value="ENOYL_COA_HYDRATASE"/>
    <property type="match status" value="1"/>
</dbReference>
<reference evidence="3 4" key="1">
    <citation type="submission" date="2019-07" db="EMBL/GenBank/DDBJ databases">
        <title>Genomic Encyclopedia of Archaeal and Bacterial Type Strains, Phase II (KMG-II): from individual species to whole genera.</title>
        <authorList>
            <person name="Goeker M."/>
        </authorList>
    </citation>
    <scope>NUCLEOTIDE SEQUENCE [LARGE SCALE GENOMIC DNA]</scope>
    <source>
        <strain evidence="3 4">DSM 18850</strain>
    </source>
</reference>
<comment type="caution">
    <text evidence="3">The sequence shown here is derived from an EMBL/GenBank/DDBJ whole genome shotgun (WGS) entry which is preliminary data.</text>
</comment>
<dbReference type="SUPFAM" id="SSF52096">
    <property type="entry name" value="ClpP/crotonase"/>
    <property type="match status" value="1"/>
</dbReference>
<evidence type="ECO:0000313" key="4">
    <source>
        <dbReference type="Proteomes" id="UP000325105"/>
    </source>
</evidence>
<dbReference type="Pfam" id="PF00378">
    <property type="entry name" value="ECH_1"/>
    <property type="match status" value="1"/>
</dbReference>
<protein>
    <submittedName>
        <fullName evidence="3">Enoyl-CoA hydratase/carnithine racemase</fullName>
    </submittedName>
</protein>
<dbReference type="InterPro" id="IPR029045">
    <property type="entry name" value="ClpP/crotonase-like_dom_sf"/>
</dbReference>
<keyword evidence="4" id="KW-1185">Reference proteome</keyword>
<dbReference type="EMBL" id="VNHX01000018">
    <property type="protein sequence ID" value="TYP91782.1"/>
    <property type="molecule type" value="Genomic_DNA"/>
</dbReference>
<dbReference type="Gene3D" id="3.90.226.10">
    <property type="entry name" value="2-enoyl-CoA Hydratase, Chain A, domain 1"/>
    <property type="match status" value="1"/>
</dbReference>
<comment type="similarity">
    <text evidence="1 2">Belongs to the enoyl-CoA hydratase/isomerase family.</text>
</comment>
<proteinExistence type="inferred from homology"/>
<dbReference type="PANTHER" id="PTHR11941">
    <property type="entry name" value="ENOYL-COA HYDRATASE-RELATED"/>
    <property type="match status" value="1"/>
</dbReference>
<evidence type="ECO:0000313" key="3">
    <source>
        <dbReference type="EMBL" id="TYP91782.1"/>
    </source>
</evidence>
<evidence type="ECO:0000256" key="2">
    <source>
        <dbReference type="RuleBase" id="RU003707"/>
    </source>
</evidence>
<dbReference type="Proteomes" id="UP000325105">
    <property type="component" value="Unassembled WGS sequence"/>
</dbReference>
<dbReference type="InterPro" id="IPR018376">
    <property type="entry name" value="Enoyl-CoA_hyd/isom_CS"/>
</dbReference>
<sequence>MSEFIRTQTVDHIASIGLDRGKSNAMHLEMVQELCTELGRAKDDPSVEAVIIHGKEGFFSSGLDLISLYDYDADKMRRFWEAFMELIYTLASLPKPTIASITGHSPAGGCVLAICCDYRIMADGDYIIGLNEVPVGITVPSSIFELYSFWLGEATAYRNLLEGKLYQPSEALTSGLIDEAVPLERIQTAASRKAKSWTQFDRHAWGTTKLNLRSALLQKIRDNKTQAITQVLEQWWRPSTRQILKTIIDNLTKKKE</sequence>
<dbReference type="RefSeq" id="WP_148909439.1">
    <property type="nucleotide sequence ID" value="NZ_VNHX01000018.1"/>
</dbReference>
<name>A0A5S5DAK8_9SPHI</name>
<dbReference type="GO" id="GO:0003824">
    <property type="term" value="F:catalytic activity"/>
    <property type="evidence" value="ECO:0007669"/>
    <property type="project" value="InterPro"/>
</dbReference>
<dbReference type="GO" id="GO:0006635">
    <property type="term" value="P:fatty acid beta-oxidation"/>
    <property type="evidence" value="ECO:0007669"/>
    <property type="project" value="TreeGrafter"/>
</dbReference>
<organism evidence="3 4">
    <name type="scientific">Sphingobacterium allocomposti</name>
    <dbReference type="NCBI Taxonomy" id="415956"/>
    <lineage>
        <taxon>Bacteria</taxon>
        <taxon>Pseudomonadati</taxon>
        <taxon>Bacteroidota</taxon>
        <taxon>Sphingobacteriia</taxon>
        <taxon>Sphingobacteriales</taxon>
        <taxon>Sphingobacteriaceae</taxon>
        <taxon>Sphingobacterium</taxon>
    </lineage>
</organism>
<dbReference type="CDD" id="cd06558">
    <property type="entry name" value="crotonase-like"/>
    <property type="match status" value="1"/>
</dbReference>
<dbReference type="InterPro" id="IPR001753">
    <property type="entry name" value="Enoyl-CoA_hydra/iso"/>
</dbReference>
<dbReference type="AlphaFoldDB" id="A0A5S5DAK8"/>
<evidence type="ECO:0000256" key="1">
    <source>
        <dbReference type="ARBA" id="ARBA00005254"/>
    </source>
</evidence>